<dbReference type="PANTHER" id="PTHR22916">
    <property type="entry name" value="GLYCOSYLTRANSFERASE"/>
    <property type="match status" value="1"/>
</dbReference>
<dbReference type="RefSeq" id="WP_168048680.1">
    <property type="nucleotide sequence ID" value="NZ_JAATJR010000002.1"/>
</dbReference>
<keyword evidence="3" id="KW-1185">Reference proteome</keyword>
<dbReference type="Proteomes" id="UP000765160">
    <property type="component" value="Unassembled WGS sequence"/>
</dbReference>
<proteinExistence type="predicted"/>
<dbReference type="Gene3D" id="3.90.550.10">
    <property type="entry name" value="Spore Coat Polysaccharide Biosynthesis Protein SpsA, Chain A"/>
    <property type="match status" value="1"/>
</dbReference>
<sequence length="1052" mass="116531">MSSAETSGSAGRRILVLDADLFGQVGGGQAVFRRMMLHRPQDSWFYFRREEAADAQRPANARAIPLVDQLLALPQEVPETLHHFLWVWRIARNMARSVALACGRVDFDVVDVPDYTQLGPFIRLALAAEGCTVDRVVVSLHGTLSDAFRAGWPTGQDEGRILAELRVREHLQFRAADGRYAISESYARAWQRRIPAPVTLLDPLVITGVPAPRAADRKDGAPDLAFIGRREKWKGPDLFLDAAWGLDPDSYRRLLLIGPEGPNRLGQGSEALLRAAARRRGLEARLEMTGPMGRDAVQALLGGRSLLLLPSRHDTFNLTALEAICRGCPTLVSDRAGVAQWLRANVPGLDWAVVDIDCARGAAAAAAQVLGDYDAYRDRLAQALHQAALVPDVSGLDRLHQRQGAADVRAQQAAIEIVAQLSAALMDPPQGLRHSAEARLEQGRMALLAGARRAHRVLPVKRALRGAWRMLPHRARSEMLDIAGRLRAIATTPAGHSRRGALVGQVDGAIRLRGGFDEKAYGQIRNLSHLPPLLAGLRAMPERRAEEIEAKLRCLTAAVGTHLADRVVLFREMARLERRLGNPLTAATYLLRTLRWVGGDPRGDLPFIAHTLRQNNFLQEALTAEAMFDGAADGPARCLELMRGAYARNRSKPDLPLAVLDDRRDLAAQPRSGIRAQPRACVIASLYNAADKLPTLLGMLARQTLAQQGGLEVVLVDSNSPADEQAAFAAFAAAHPGLPICFARSAERETIQAAWNRGIKLARAPYLAFLGADEGLHPDALRQLADALDADGSADWAMADSIVTNVDKHGVYDNDIMVYDRTGYRQDLVYLETCYLSWVGALYRRSIHDRFGYYDEGFRAAGDTEFKNRVMPHIRSIHIPAPLGIFNNYPEERTTQHPRAEIEDLRAWYLWRSAAGMDYAFGQRAPEDAAALLRDCFGYRKSYCGHLSTDYDLAAALSDHLMRREDRPDWAAAAWQETRRALALIRGFEEVPDDVRRPGSGIPRRIWGVGQLRAAQAQARRQRERLGLESDPPFQVFNDNRYEQHWWSWSVG</sequence>
<dbReference type="Pfam" id="PF20706">
    <property type="entry name" value="GT4-conflict"/>
    <property type="match status" value="1"/>
</dbReference>
<protein>
    <submittedName>
        <fullName evidence="2">Glycosyltransferase</fullName>
    </submittedName>
</protein>
<dbReference type="InterPro" id="IPR029044">
    <property type="entry name" value="Nucleotide-diphossugar_trans"/>
</dbReference>
<accession>A0ABX1EWW0</accession>
<dbReference type="Pfam" id="PF00535">
    <property type="entry name" value="Glycos_transf_2"/>
    <property type="match status" value="1"/>
</dbReference>
<dbReference type="EMBL" id="JAAVTX010000002">
    <property type="protein sequence ID" value="NKE44573.1"/>
    <property type="molecule type" value="Genomic_DNA"/>
</dbReference>
<feature type="domain" description="Glycosyltransferase 2-like" evidence="1">
    <location>
        <begin position="681"/>
        <end position="850"/>
    </location>
</feature>
<name>A0ABX1EWW0_9PROT</name>
<dbReference type="SUPFAM" id="SSF53756">
    <property type="entry name" value="UDP-Glycosyltransferase/glycogen phosphorylase"/>
    <property type="match status" value="1"/>
</dbReference>
<organism evidence="2 3">
    <name type="scientific">Falsiroseomonas frigidaquae</name>
    <dbReference type="NCBI Taxonomy" id="487318"/>
    <lineage>
        <taxon>Bacteria</taxon>
        <taxon>Pseudomonadati</taxon>
        <taxon>Pseudomonadota</taxon>
        <taxon>Alphaproteobacteria</taxon>
        <taxon>Acetobacterales</taxon>
        <taxon>Roseomonadaceae</taxon>
        <taxon>Falsiroseomonas</taxon>
    </lineage>
</organism>
<dbReference type="Gene3D" id="3.40.50.2000">
    <property type="entry name" value="Glycogen Phosphorylase B"/>
    <property type="match status" value="1"/>
</dbReference>
<evidence type="ECO:0000313" key="2">
    <source>
        <dbReference type="EMBL" id="NKE44573.1"/>
    </source>
</evidence>
<dbReference type="InterPro" id="IPR001173">
    <property type="entry name" value="Glyco_trans_2-like"/>
</dbReference>
<evidence type="ECO:0000259" key="1">
    <source>
        <dbReference type="Pfam" id="PF00535"/>
    </source>
</evidence>
<dbReference type="SUPFAM" id="SSF53448">
    <property type="entry name" value="Nucleotide-diphospho-sugar transferases"/>
    <property type="match status" value="1"/>
</dbReference>
<comment type="caution">
    <text evidence="2">The sequence shown here is derived from an EMBL/GenBank/DDBJ whole genome shotgun (WGS) entry which is preliminary data.</text>
</comment>
<reference evidence="2 3" key="1">
    <citation type="submission" date="2020-03" db="EMBL/GenBank/DDBJ databases">
        <title>Roseomonas selenitidurans sp. nov. isolated from soil.</title>
        <authorList>
            <person name="Liu H."/>
        </authorList>
    </citation>
    <scope>NUCLEOTIDE SEQUENCE [LARGE SCALE GENOMIC DNA]</scope>
    <source>
        <strain evidence="2 3">JCM 15073</strain>
    </source>
</reference>
<evidence type="ECO:0000313" key="3">
    <source>
        <dbReference type="Proteomes" id="UP000765160"/>
    </source>
</evidence>
<gene>
    <name evidence="2" type="ORF">HB662_07275</name>
</gene>
<dbReference type="PANTHER" id="PTHR22916:SF3">
    <property type="entry name" value="UDP-GLCNAC:BETAGAL BETA-1,3-N-ACETYLGLUCOSAMINYLTRANSFERASE-LIKE PROTEIN 1"/>
    <property type="match status" value="1"/>
</dbReference>